<gene>
    <name evidence="4" type="ORF">MKW98_001552</name>
</gene>
<dbReference type="InterPro" id="IPR007527">
    <property type="entry name" value="Znf_SWIM"/>
</dbReference>
<comment type="caution">
    <text evidence="4">The sequence shown here is derived from an EMBL/GenBank/DDBJ whole genome shotgun (WGS) entry which is preliminary data.</text>
</comment>
<dbReference type="GO" id="GO:0045944">
    <property type="term" value="P:positive regulation of transcription by RNA polymerase II"/>
    <property type="evidence" value="ECO:0007669"/>
    <property type="project" value="InterPro"/>
</dbReference>
<accession>A0AAD4X9R8</accession>
<dbReference type="Proteomes" id="UP001202328">
    <property type="component" value="Unassembled WGS sequence"/>
</dbReference>
<sequence length="687" mass="78992">MEDSNYEREIADFDREIVEEGSGSKHLEESTETQDGRNMAEEEEGMIIDTPQMEITPVIDDDSAPIQMVAPPLFHNPHLDDGLQLEAATPVTELEPQPQPPEIDLTSFFVTDQVFESREAIIQWCQEVGKKHNTVLVITKSMKTLTGKGSKLELGCERGGWYKDHQRKSLQLKNPVAKKRKSSTRKCGCPFKLRCSWVEGNRWTLHVRCGIHNHELSATLTGHAYVGRLKEEEKQLVIHLTATGVQPQQVLTALKEKSKENYSTLRTIYNVKAKLRKSQVEGKPAMQQLMELLTQYHYVEKHRSNEETGEVRDVFWAHPESTLLAKCFPSVLMVDSTCKINRFKKPLVHVVGVTSTGKYFTVAFAFMEAETEEHYIWVLTQLKWIYMLNTLPSLFVTDTESALINAIDIVFPKASRILCTWHINQQVQGYCEMAFEDDEEWKQFYSDWNHVWQAQTKDEYGDAYADLSTKWALSNPACVKYLRDAWLIQKEKFVLAWTNKIKHLGNTTTKAESEHEKLRKYLGTAVDSYTTCWKVMHTMIKDEIAQIKSSFEQSLTTLKHEHLSPVFEELRNHVSHKALELLLLEISCSEKIDKEESSCSCSLRTTHGLPCAHELLKYVPEGKAIPLSDIDSHWKQLSIVPIQELHNGFDVLPEYLLLRKKWIEAEEPERSLLLEKIKELATSKTRT</sequence>
<evidence type="ECO:0000256" key="1">
    <source>
        <dbReference type="PROSITE-ProRule" id="PRU00325"/>
    </source>
</evidence>
<dbReference type="EMBL" id="JAJJMB010012717">
    <property type="protein sequence ID" value="KAI3873903.1"/>
    <property type="molecule type" value="Genomic_DNA"/>
</dbReference>
<dbReference type="PROSITE" id="PS50966">
    <property type="entry name" value="ZF_SWIM"/>
    <property type="match status" value="1"/>
</dbReference>
<dbReference type="Pfam" id="PF10551">
    <property type="entry name" value="MULE"/>
    <property type="match status" value="1"/>
</dbReference>
<evidence type="ECO:0000313" key="4">
    <source>
        <dbReference type="EMBL" id="KAI3873903.1"/>
    </source>
</evidence>
<reference evidence="4" key="1">
    <citation type="submission" date="2022-04" db="EMBL/GenBank/DDBJ databases">
        <title>A functionally conserved STORR gene fusion in Papaver species that diverged 16.8 million years ago.</title>
        <authorList>
            <person name="Catania T."/>
        </authorList>
    </citation>
    <scope>NUCLEOTIDE SEQUENCE</scope>
    <source>
        <strain evidence="4">S-188037</strain>
    </source>
</reference>
<proteinExistence type="predicted"/>
<keyword evidence="5" id="KW-1185">Reference proteome</keyword>
<dbReference type="GO" id="GO:0008270">
    <property type="term" value="F:zinc ion binding"/>
    <property type="evidence" value="ECO:0007669"/>
    <property type="project" value="UniProtKB-KW"/>
</dbReference>
<feature type="domain" description="SWIM-type" evidence="3">
    <location>
        <begin position="584"/>
        <end position="622"/>
    </location>
</feature>
<dbReference type="PANTHER" id="PTHR31569">
    <property type="entry name" value="SWIM-TYPE DOMAIN-CONTAINING PROTEIN"/>
    <property type="match status" value="1"/>
</dbReference>
<dbReference type="InterPro" id="IPR014842">
    <property type="entry name" value="AFT"/>
</dbReference>
<feature type="region of interest" description="Disordered" evidence="2">
    <location>
        <begin position="1"/>
        <end position="42"/>
    </location>
</feature>
<dbReference type="InterPro" id="IPR018289">
    <property type="entry name" value="MULE_transposase_dom"/>
</dbReference>
<organism evidence="4 5">
    <name type="scientific">Papaver atlanticum</name>
    <dbReference type="NCBI Taxonomy" id="357466"/>
    <lineage>
        <taxon>Eukaryota</taxon>
        <taxon>Viridiplantae</taxon>
        <taxon>Streptophyta</taxon>
        <taxon>Embryophyta</taxon>
        <taxon>Tracheophyta</taxon>
        <taxon>Spermatophyta</taxon>
        <taxon>Magnoliopsida</taxon>
        <taxon>Ranunculales</taxon>
        <taxon>Papaveraceae</taxon>
        <taxon>Papaveroideae</taxon>
        <taxon>Papaver</taxon>
    </lineage>
</organism>
<evidence type="ECO:0000313" key="5">
    <source>
        <dbReference type="Proteomes" id="UP001202328"/>
    </source>
</evidence>
<dbReference type="PANTHER" id="PTHR31569:SF4">
    <property type="entry name" value="SWIM-TYPE DOMAIN-CONTAINING PROTEIN"/>
    <property type="match status" value="1"/>
</dbReference>
<keyword evidence="1" id="KW-0862">Zinc</keyword>
<evidence type="ECO:0000259" key="3">
    <source>
        <dbReference type="PROSITE" id="PS50966"/>
    </source>
</evidence>
<protein>
    <recommendedName>
        <fullName evidence="3">SWIM-type domain-containing protein</fullName>
    </recommendedName>
</protein>
<dbReference type="GO" id="GO:0010106">
    <property type="term" value="P:cellular response to iron ion starvation"/>
    <property type="evidence" value="ECO:0007669"/>
    <property type="project" value="InterPro"/>
</dbReference>
<evidence type="ECO:0000256" key="2">
    <source>
        <dbReference type="SAM" id="MobiDB-lite"/>
    </source>
</evidence>
<keyword evidence="1" id="KW-0479">Metal-binding</keyword>
<dbReference type="Pfam" id="PF08731">
    <property type="entry name" value="AFT"/>
    <property type="match status" value="1"/>
</dbReference>
<dbReference type="InterPro" id="IPR052579">
    <property type="entry name" value="Zinc_finger_SWIM"/>
</dbReference>
<feature type="compositionally biased region" description="Basic and acidic residues" evidence="2">
    <location>
        <begin position="1"/>
        <end position="40"/>
    </location>
</feature>
<dbReference type="AlphaFoldDB" id="A0AAD4X9R8"/>
<dbReference type="GO" id="GO:0000981">
    <property type="term" value="F:DNA-binding transcription factor activity, RNA polymerase II-specific"/>
    <property type="evidence" value="ECO:0007669"/>
    <property type="project" value="InterPro"/>
</dbReference>
<name>A0AAD4X9R8_9MAGN</name>
<keyword evidence="1" id="KW-0863">Zinc-finger</keyword>